<feature type="compositionally biased region" description="Basic and acidic residues" evidence="1">
    <location>
        <begin position="214"/>
        <end position="236"/>
    </location>
</feature>
<dbReference type="Proteomes" id="UP001151760">
    <property type="component" value="Unassembled WGS sequence"/>
</dbReference>
<feature type="compositionally biased region" description="Basic and acidic residues" evidence="1">
    <location>
        <begin position="37"/>
        <end position="52"/>
    </location>
</feature>
<keyword evidence="3" id="KW-1185">Reference proteome</keyword>
<feature type="region of interest" description="Disordered" evidence="1">
    <location>
        <begin position="209"/>
        <end position="257"/>
    </location>
</feature>
<name>A0ABQ5H9G5_9ASTR</name>
<evidence type="ECO:0000256" key="1">
    <source>
        <dbReference type="SAM" id="MobiDB-lite"/>
    </source>
</evidence>
<evidence type="ECO:0000313" key="3">
    <source>
        <dbReference type="Proteomes" id="UP001151760"/>
    </source>
</evidence>
<comment type="caution">
    <text evidence="2">The sequence shown here is derived from an EMBL/GenBank/DDBJ whole genome shotgun (WGS) entry which is preliminary data.</text>
</comment>
<accession>A0ABQ5H9G5</accession>
<dbReference type="EMBL" id="BQNB010019365">
    <property type="protein sequence ID" value="GJT84511.1"/>
    <property type="molecule type" value="Genomic_DNA"/>
</dbReference>
<feature type="compositionally biased region" description="Low complexity" evidence="1">
    <location>
        <begin position="74"/>
        <end position="84"/>
    </location>
</feature>
<gene>
    <name evidence="2" type="ORF">Tco_1066228</name>
</gene>
<feature type="region of interest" description="Disordered" evidence="1">
    <location>
        <begin position="37"/>
        <end position="126"/>
    </location>
</feature>
<feature type="compositionally biased region" description="Gly residues" evidence="1">
    <location>
        <begin position="53"/>
        <end position="73"/>
    </location>
</feature>
<proteinExistence type="predicted"/>
<reference evidence="2" key="1">
    <citation type="journal article" date="2022" name="Int. J. Mol. Sci.">
        <title>Draft Genome of Tanacetum Coccineum: Genomic Comparison of Closely Related Tanacetum-Family Plants.</title>
        <authorList>
            <person name="Yamashiro T."/>
            <person name="Shiraishi A."/>
            <person name="Nakayama K."/>
            <person name="Satake H."/>
        </authorList>
    </citation>
    <scope>NUCLEOTIDE SEQUENCE</scope>
</reference>
<protein>
    <submittedName>
        <fullName evidence="2">Uncharacterized protein</fullName>
    </submittedName>
</protein>
<sequence length="257" mass="27431">MLWTMPSTDMRVMARVGCRIGYSPSAERWEAREAARTLEPLNENRDKLEGENRGNGNGGNGGNGNGGNGGNGNRNGNHGMNYGGFMPVARDAGRPVAESRGVGTSKQVGRGGKGRGPRRGNDERVDELNYQRNDQGMRANGGVKGVNGNVEGVNGGISSPFVTPKSMKIERYMYGLAPQIHGMVAATEPKTMQNAVQISSALTDEAVRNGSIMKVEKRGNVGEPSKDKNGRDDNKRTRTRNAFAITANPVGRENTGA</sequence>
<evidence type="ECO:0000313" key="2">
    <source>
        <dbReference type="EMBL" id="GJT84511.1"/>
    </source>
</evidence>
<organism evidence="2 3">
    <name type="scientific">Tanacetum coccineum</name>
    <dbReference type="NCBI Taxonomy" id="301880"/>
    <lineage>
        <taxon>Eukaryota</taxon>
        <taxon>Viridiplantae</taxon>
        <taxon>Streptophyta</taxon>
        <taxon>Embryophyta</taxon>
        <taxon>Tracheophyta</taxon>
        <taxon>Spermatophyta</taxon>
        <taxon>Magnoliopsida</taxon>
        <taxon>eudicotyledons</taxon>
        <taxon>Gunneridae</taxon>
        <taxon>Pentapetalae</taxon>
        <taxon>asterids</taxon>
        <taxon>campanulids</taxon>
        <taxon>Asterales</taxon>
        <taxon>Asteraceae</taxon>
        <taxon>Asteroideae</taxon>
        <taxon>Anthemideae</taxon>
        <taxon>Anthemidinae</taxon>
        <taxon>Tanacetum</taxon>
    </lineage>
</organism>
<reference evidence="2" key="2">
    <citation type="submission" date="2022-01" db="EMBL/GenBank/DDBJ databases">
        <authorList>
            <person name="Yamashiro T."/>
            <person name="Shiraishi A."/>
            <person name="Satake H."/>
            <person name="Nakayama K."/>
        </authorList>
    </citation>
    <scope>NUCLEOTIDE SEQUENCE</scope>
</reference>